<gene>
    <name evidence="9" type="primary">MDM12</name>
    <name evidence="12" type="ORF">CPELLU_LOCUS4606</name>
</gene>
<dbReference type="GO" id="GO:1990456">
    <property type="term" value="P:mitochondrion-endoplasmic reticulum membrane tethering"/>
    <property type="evidence" value="ECO:0007669"/>
    <property type="project" value="TreeGrafter"/>
</dbReference>
<evidence type="ECO:0000259" key="11">
    <source>
        <dbReference type="PROSITE" id="PS51847"/>
    </source>
</evidence>
<keyword evidence="6" id="KW-0446">Lipid-binding</keyword>
<dbReference type="Proteomes" id="UP000789759">
    <property type="component" value="Unassembled WGS sequence"/>
</dbReference>
<dbReference type="GO" id="GO:0045040">
    <property type="term" value="P:protein insertion into mitochondrial outer membrane"/>
    <property type="evidence" value="ECO:0007669"/>
    <property type="project" value="UniProtKB-UniRule"/>
</dbReference>
<keyword evidence="3 9" id="KW-1000">Mitochondrion outer membrane</keyword>
<keyword evidence="13" id="KW-1185">Reference proteome</keyword>
<evidence type="ECO:0000256" key="6">
    <source>
        <dbReference type="ARBA" id="ARBA00023121"/>
    </source>
</evidence>
<evidence type="ECO:0000256" key="3">
    <source>
        <dbReference type="ARBA" id="ARBA00022787"/>
    </source>
</evidence>
<dbReference type="InterPro" id="IPR031468">
    <property type="entry name" value="SMP_LBD"/>
</dbReference>
<keyword evidence="4 9" id="KW-0256">Endoplasmic reticulum</keyword>
<sequence>MSFDIFWEKLDKDLANKFQDLLNEYFRNSSNKPSFIGDIEISDFSFGTIPPSIEIVNVTDPFLEFYLPDNANVDVEFKFANDNYEHLPIEFPNNSSIDNNSTHLTDDTSVNSSYLDDTSIQSDELTDEPEVPLKQDSDVQMHVNINYKGNMKMTITTELHMNYPSMMFMSLPIRLAVTGFEFSATAVIASLRQRVNFCFFAPKDSEESLLKEVQIESEIGDKEKQVLKNVGKLERFIVDQLRKLIDDDLVFPSYYSIEL</sequence>
<dbReference type="PANTHER" id="PTHR28204">
    <property type="entry name" value="MITOCHONDRIAL DISTRIBUTION AND MORPHOLOGY PROTEIN 12"/>
    <property type="match status" value="1"/>
</dbReference>
<keyword evidence="7 9" id="KW-0496">Mitochondrion</keyword>
<keyword evidence="5" id="KW-0445">Lipid transport</keyword>
<dbReference type="PROSITE" id="PS51847">
    <property type="entry name" value="SMP"/>
    <property type="match status" value="1"/>
</dbReference>
<dbReference type="HAMAP" id="MF_03104">
    <property type="entry name" value="Mdm12"/>
    <property type="match status" value="1"/>
</dbReference>
<comment type="subcellular location">
    <subcellularLocation>
        <location evidence="1">Membrane</location>
    </subcellularLocation>
    <subcellularLocation>
        <location evidence="9">Mitochondrion outer membrane</location>
        <topology evidence="9">Peripheral membrane protein</topology>
        <orientation evidence="9">Cytoplasmic side</orientation>
    </subcellularLocation>
    <subcellularLocation>
        <location evidence="9">Endoplasmic reticulum membrane</location>
        <topology evidence="9">Peripheral membrane protein</topology>
        <orientation evidence="9">Cytoplasmic side</orientation>
    </subcellularLocation>
    <text evidence="9">The ERMES/MDM complex localizes to a few discrete foci (around 10 per single cell), that represent mitochondria-endoplasmic reticulum junctions. These foci are often found next to mtDNA nucleoids.</text>
</comment>
<comment type="caution">
    <text evidence="12">The sequence shown here is derived from an EMBL/GenBank/DDBJ whole genome shotgun (WGS) entry which is preliminary data.</text>
</comment>
<evidence type="ECO:0000256" key="5">
    <source>
        <dbReference type="ARBA" id="ARBA00023055"/>
    </source>
</evidence>
<accession>A0A9N9B1Y0</accession>
<keyword evidence="2" id="KW-0813">Transport</keyword>
<dbReference type="EMBL" id="CAJVQA010002456">
    <property type="protein sequence ID" value="CAG8547868.1"/>
    <property type="molecule type" value="Genomic_DNA"/>
</dbReference>
<proteinExistence type="inferred from homology"/>
<dbReference type="OrthoDB" id="3356905at2759"/>
<name>A0A9N9B1Y0_9GLOM</name>
<protein>
    <recommendedName>
        <fullName evidence="9">Mitochondrial distribution and morphology protein 12</fullName>
    </recommendedName>
    <alternativeName>
        <fullName evidence="9">Mitochondrial inheritance component MDM12</fullName>
    </alternativeName>
</protein>
<evidence type="ECO:0000313" key="12">
    <source>
        <dbReference type="EMBL" id="CAG8547868.1"/>
    </source>
</evidence>
<evidence type="ECO:0000313" key="13">
    <source>
        <dbReference type="Proteomes" id="UP000789759"/>
    </source>
</evidence>
<feature type="domain" description="SMP-LTD" evidence="11">
    <location>
        <begin position="1"/>
        <end position="259"/>
    </location>
</feature>
<dbReference type="GO" id="GO:0005789">
    <property type="term" value="C:endoplasmic reticulum membrane"/>
    <property type="evidence" value="ECO:0007669"/>
    <property type="project" value="UniProtKB-SubCell"/>
</dbReference>
<organism evidence="12 13">
    <name type="scientific">Cetraspora pellucida</name>
    <dbReference type="NCBI Taxonomy" id="1433469"/>
    <lineage>
        <taxon>Eukaryota</taxon>
        <taxon>Fungi</taxon>
        <taxon>Fungi incertae sedis</taxon>
        <taxon>Mucoromycota</taxon>
        <taxon>Glomeromycotina</taxon>
        <taxon>Glomeromycetes</taxon>
        <taxon>Diversisporales</taxon>
        <taxon>Gigasporaceae</taxon>
        <taxon>Cetraspora</taxon>
    </lineage>
</organism>
<evidence type="ECO:0000256" key="7">
    <source>
        <dbReference type="ARBA" id="ARBA00023128"/>
    </source>
</evidence>
<evidence type="ECO:0000256" key="10">
    <source>
        <dbReference type="SAM" id="MobiDB-lite"/>
    </source>
</evidence>
<dbReference type="AlphaFoldDB" id="A0A9N9B1Y0"/>
<dbReference type="CDD" id="cd21672">
    <property type="entry name" value="SMP_Mdm12"/>
    <property type="match status" value="1"/>
</dbReference>
<dbReference type="Pfam" id="PF26544">
    <property type="entry name" value="Mdm12"/>
    <property type="match status" value="2"/>
</dbReference>
<dbReference type="GO" id="GO:0015914">
    <property type="term" value="P:phospholipid transport"/>
    <property type="evidence" value="ECO:0007669"/>
    <property type="project" value="TreeGrafter"/>
</dbReference>
<evidence type="ECO:0000256" key="8">
    <source>
        <dbReference type="ARBA" id="ARBA00023136"/>
    </source>
</evidence>
<evidence type="ECO:0000256" key="1">
    <source>
        <dbReference type="ARBA" id="ARBA00004370"/>
    </source>
</evidence>
<dbReference type="InterPro" id="IPR027532">
    <property type="entry name" value="Mdm12"/>
</dbReference>
<reference evidence="12" key="1">
    <citation type="submission" date="2021-06" db="EMBL/GenBank/DDBJ databases">
        <authorList>
            <person name="Kallberg Y."/>
            <person name="Tangrot J."/>
            <person name="Rosling A."/>
        </authorList>
    </citation>
    <scope>NUCLEOTIDE SEQUENCE</scope>
    <source>
        <strain evidence="12">FL966</strain>
    </source>
</reference>
<keyword evidence="8 9" id="KW-0472">Membrane</keyword>
<evidence type="ECO:0000256" key="4">
    <source>
        <dbReference type="ARBA" id="ARBA00022824"/>
    </source>
</evidence>
<comment type="function">
    <text evidence="9">Component of the ERMES/MDM complex, which serves as a molecular tether to connect the endoplasmic reticulum (ER) and mitochondria. Components of this complex are involved in the control of mitochondrial shape and protein biogenesis, and function in nonvesicular lipid trafficking between the ER and mitochondria. MDM12 is required for the interaction of the ER-resident membrane protein MMM1 and the outer mitochondrial membrane-resident beta-barrel protein MDM10. The MDM12-MMM1 subcomplex functions in the major beta-barrel assembly pathway that is responsible for biogenesis of all mitochondrial outer membrane beta-barrel proteins, and acts in a late step after the SAM complex. The MDM10-MDM12-MMM1 subcomplex further acts in the TOM40-specific pathway after the action of the MDM12-MMM1 complex. Essential for establishing and maintaining the structure of mitochondria and maintenance of mtDNA nucleoids.</text>
</comment>
<dbReference type="GO" id="GO:0008289">
    <property type="term" value="F:lipid binding"/>
    <property type="evidence" value="ECO:0007669"/>
    <property type="project" value="UniProtKB-KW"/>
</dbReference>
<feature type="region of interest" description="Disordered" evidence="10">
    <location>
        <begin position="95"/>
        <end position="115"/>
    </location>
</feature>
<dbReference type="GO" id="GO:0032865">
    <property type="term" value="C:ERMES complex"/>
    <property type="evidence" value="ECO:0007669"/>
    <property type="project" value="UniProtKB-UniRule"/>
</dbReference>
<evidence type="ECO:0000256" key="9">
    <source>
        <dbReference type="HAMAP-Rule" id="MF_03104"/>
    </source>
</evidence>
<comment type="subunit">
    <text evidence="9">Component of the ER-mitochondria encounter structure (ERMES) or MDM complex, composed of MMM1, MDM10, MDM12 and MDM34. A MMM1 homodimer associates with one molecule of MDM12 on each side in a pairwise head-to-tail manner, and the SMP-LTD domains of MMM1 and MDM12 generate a continuous hydrophobic tunnel for phospholipid trafficking.</text>
</comment>
<evidence type="ECO:0000256" key="2">
    <source>
        <dbReference type="ARBA" id="ARBA00022448"/>
    </source>
</evidence>
<comment type="similarity">
    <text evidence="9">Belongs to the MDM12 family.</text>
</comment>
<dbReference type="PANTHER" id="PTHR28204:SF1">
    <property type="entry name" value="MITOCHONDRIAL DISTRIBUTION AND MORPHOLOGY PROTEIN 12"/>
    <property type="match status" value="1"/>
</dbReference>